<feature type="non-terminal residue" evidence="1">
    <location>
        <position position="1"/>
    </location>
</feature>
<dbReference type="AlphaFoldDB" id="X1I5T2"/>
<sequence length="107" mass="11343">ERDLLKDLSLNQKEAGVAAANPNEAVIPLEGGVGYLANRKVLFNQVAIYGVKDGGKCRADFAVYFVTPLVAVDKRELHGTPLKGKAGDYLLIMGKQLAASVTGADDI</sequence>
<name>X1I5T2_9ZZZZ</name>
<dbReference type="EMBL" id="BARU01040314">
    <property type="protein sequence ID" value="GAH77037.1"/>
    <property type="molecule type" value="Genomic_DNA"/>
</dbReference>
<protein>
    <submittedName>
        <fullName evidence="1">Uncharacterized protein</fullName>
    </submittedName>
</protein>
<organism evidence="1">
    <name type="scientific">marine sediment metagenome</name>
    <dbReference type="NCBI Taxonomy" id="412755"/>
    <lineage>
        <taxon>unclassified sequences</taxon>
        <taxon>metagenomes</taxon>
        <taxon>ecological metagenomes</taxon>
    </lineage>
</organism>
<accession>X1I5T2</accession>
<proteinExistence type="predicted"/>
<evidence type="ECO:0000313" key="1">
    <source>
        <dbReference type="EMBL" id="GAH77037.1"/>
    </source>
</evidence>
<reference evidence="1" key="1">
    <citation type="journal article" date="2014" name="Front. Microbiol.">
        <title>High frequency of phylogenetically diverse reductive dehalogenase-homologous genes in deep subseafloor sedimentary metagenomes.</title>
        <authorList>
            <person name="Kawai M."/>
            <person name="Futagami T."/>
            <person name="Toyoda A."/>
            <person name="Takaki Y."/>
            <person name="Nishi S."/>
            <person name="Hori S."/>
            <person name="Arai W."/>
            <person name="Tsubouchi T."/>
            <person name="Morono Y."/>
            <person name="Uchiyama I."/>
            <person name="Ito T."/>
            <person name="Fujiyama A."/>
            <person name="Inagaki F."/>
            <person name="Takami H."/>
        </authorList>
    </citation>
    <scope>NUCLEOTIDE SEQUENCE</scope>
    <source>
        <strain evidence="1">Expedition CK06-06</strain>
    </source>
</reference>
<comment type="caution">
    <text evidence="1">The sequence shown here is derived from an EMBL/GenBank/DDBJ whole genome shotgun (WGS) entry which is preliminary data.</text>
</comment>
<gene>
    <name evidence="1" type="ORF">S03H2_62345</name>
</gene>